<protein>
    <recommendedName>
        <fullName evidence="1">HTH arsR-type domain-containing protein</fullName>
    </recommendedName>
</protein>
<evidence type="ECO:0000313" key="3">
    <source>
        <dbReference type="Proteomes" id="UP000650511"/>
    </source>
</evidence>
<dbReference type="SMART" id="SM00418">
    <property type="entry name" value="HTH_ARSR"/>
    <property type="match status" value="1"/>
</dbReference>
<reference evidence="2" key="2">
    <citation type="submission" date="2020-09" db="EMBL/GenBank/DDBJ databases">
        <authorList>
            <person name="Sun Q."/>
            <person name="Zhou Y."/>
        </authorList>
    </citation>
    <scope>NUCLEOTIDE SEQUENCE</scope>
    <source>
        <strain evidence="2">CGMCC 1.14988</strain>
    </source>
</reference>
<dbReference type="GO" id="GO:0003677">
    <property type="term" value="F:DNA binding"/>
    <property type="evidence" value="ECO:0007669"/>
    <property type="project" value="TreeGrafter"/>
</dbReference>
<dbReference type="GO" id="GO:0097063">
    <property type="term" value="F:cadmium ion sensor activity"/>
    <property type="evidence" value="ECO:0007669"/>
    <property type="project" value="TreeGrafter"/>
</dbReference>
<sequence length="124" mass="13575">MYPTENAVSFSGMDANTDTCAVIDLDGLTRLGSALADDTRRRLLVALARGPGYPAELAVELGESRQKVSNHLACLRDCGLVVVEPEGRRMRYELVDARLGRALRDLAELMLSLDAGRRSAERSR</sequence>
<accession>A0A8J3ESD3</accession>
<organism evidence="2 3">
    <name type="scientific">Egicoccus halophilus</name>
    <dbReference type="NCBI Taxonomy" id="1670830"/>
    <lineage>
        <taxon>Bacteria</taxon>
        <taxon>Bacillati</taxon>
        <taxon>Actinomycetota</taxon>
        <taxon>Nitriliruptoria</taxon>
        <taxon>Egicoccales</taxon>
        <taxon>Egicoccaceae</taxon>
        <taxon>Egicoccus</taxon>
    </lineage>
</organism>
<dbReference type="InterPro" id="IPR001845">
    <property type="entry name" value="HTH_ArsR_DNA-bd_dom"/>
</dbReference>
<dbReference type="Proteomes" id="UP000650511">
    <property type="component" value="Unassembled WGS sequence"/>
</dbReference>
<dbReference type="NCBIfam" id="NF033788">
    <property type="entry name" value="HTH_metalloreg"/>
    <property type="match status" value="1"/>
</dbReference>
<dbReference type="InterPro" id="IPR052543">
    <property type="entry name" value="HTH_Metal-responsive_Reg"/>
</dbReference>
<name>A0A8J3ESD3_9ACTN</name>
<dbReference type="GO" id="GO:0032791">
    <property type="term" value="F:lead ion binding"/>
    <property type="evidence" value="ECO:0007669"/>
    <property type="project" value="TreeGrafter"/>
</dbReference>
<dbReference type="EMBL" id="BMHA01000008">
    <property type="protein sequence ID" value="GGI07123.1"/>
    <property type="molecule type" value="Genomic_DNA"/>
</dbReference>
<comment type="caution">
    <text evidence="2">The sequence shown here is derived from an EMBL/GenBank/DDBJ whole genome shotgun (WGS) entry which is preliminary data.</text>
</comment>
<dbReference type="GO" id="GO:0003700">
    <property type="term" value="F:DNA-binding transcription factor activity"/>
    <property type="evidence" value="ECO:0007669"/>
    <property type="project" value="InterPro"/>
</dbReference>
<dbReference type="GO" id="GO:0046686">
    <property type="term" value="P:response to cadmium ion"/>
    <property type="evidence" value="ECO:0007669"/>
    <property type="project" value="TreeGrafter"/>
</dbReference>
<dbReference type="GO" id="GO:0010288">
    <property type="term" value="P:response to lead ion"/>
    <property type="evidence" value="ECO:0007669"/>
    <property type="project" value="TreeGrafter"/>
</dbReference>
<dbReference type="PRINTS" id="PR00778">
    <property type="entry name" value="HTHARSR"/>
</dbReference>
<reference evidence="2" key="1">
    <citation type="journal article" date="2014" name="Int. J. Syst. Evol. Microbiol.">
        <title>Complete genome sequence of Corynebacterium casei LMG S-19264T (=DSM 44701T), isolated from a smear-ripened cheese.</title>
        <authorList>
            <consortium name="US DOE Joint Genome Institute (JGI-PGF)"/>
            <person name="Walter F."/>
            <person name="Albersmeier A."/>
            <person name="Kalinowski J."/>
            <person name="Ruckert C."/>
        </authorList>
    </citation>
    <scope>NUCLEOTIDE SEQUENCE</scope>
    <source>
        <strain evidence="2">CGMCC 1.14988</strain>
    </source>
</reference>
<dbReference type="Pfam" id="PF01022">
    <property type="entry name" value="HTH_5"/>
    <property type="match status" value="1"/>
</dbReference>
<dbReference type="InterPro" id="IPR036390">
    <property type="entry name" value="WH_DNA-bd_sf"/>
</dbReference>
<dbReference type="CDD" id="cd00090">
    <property type="entry name" value="HTH_ARSR"/>
    <property type="match status" value="1"/>
</dbReference>
<dbReference type="PANTHER" id="PTHR39168">
    <property type="entry name" value="TRANSCRIPTIONAL REGULATOR-RELATED"/>
    <property type="match status" value="1"/>
</dbReference>
<evidence type="ECO:0000259" key="1">
    <source>
        <dbReference type="PROSITE" id="PS50987"/>
    </source>
</evidence>
<dbReference type="Gene3D" id="1.10.10.10">
    <property type="entry name" value="Winged helix-like DNA-binding domain superfamily/Winged helix DNA-binding domain"/>
    <property type="match status" value="1"/>
</dbReference>
<gene>
    <name evidence="2" type="ORF">GCM10011354_22510</name>
</gene>
<evidence type="ECO:0000313" key="2">
    <source>
        <dbReference type="EMBL" id="GGI07123.1"/>
    </source>
</evidence>
<dbReference type="AlphaFoldDB" id="A0A8J3ESD3"/>
<dbReference type="PROSITE" id="PS50987">
    <property type="entry name" value="HTH_ARSR_2"/>
    <property type="match status" value="1"/>
</dbReference>
<keyword evidence="3" id="KW-1185">Reference proteome</keyword>
<feature type="domain" description="HTH arsR-type" evidence="1">
    <location>
        <begin position="20"/>
        <end position="114"/>
    </location>
</feature>
<dbReference type="InterPro" id="IPR036388">
    <property type="entry name" value="WH-like_DNA-bd_sf"/>
</dbReference>
<dbReference type="PANTHER" id="PTHR39168:SF2">
    <property type="entry name" value="HTH-TYPE TRANSCRIPTIONAL REGULATOR CMTR"/>
    <property type="match status" value="1"/>
</dbReference>
<dbReference type="InterPro" id="IPR011991">
    <property type="entry name" value="ArsR-like_HTH"/>
</dbReference>
<dbReference type="SUPFAM" id="SSF46785">
    <property type="entry name" value="Winged helix' DNA-binding domain"/>
    <property type="match status" value="1"/>
</dbReference>
<proteinExistence type="predicted"/>